<keyword evidence="10" id="KW-1185">Reference proteome</keyword>
<keyword evidence="5" id="KW-0106">Calcium</keyword>
<evidence type="ECO:0000256" key="3">
    <source>
        <dbReference type="ARBA" id="ARBA00022558"/>
    </source>
</evidence>
<proteinExistence type="inferred from homology"/>
<keyword evidence="7" id="KW-0732">Signal</keyword>
<accession>A0ABS8G251</accession>
<evidence type="ECO:0000256" key="7">
    <source>
        <dbReference type="SAM" id="SignalP"/>
    </source>
</evidence>
<keyword evidence="4" id="KW-0479">Metal-binding</keyword>
<evidence type="ECO:0000259" key="8">
    <source>
        <dbReference type="Pfam" id="PF05567"/>
    </source>
</evidence>
<protein>
    <submittedName>
        <fullName evidence="9">Pilus assembly protein PilY</fullName>
    </submittedName>
</protein>
<evidence type="ECO:0000256" key="2">
    <source>
        <dbReference type="ARBA" id="ARBA00008387"/>
    </source>
</evidence>
<comment type="caution">
    <text evidence="9">The sequence shown here is derived from an EMBL/GenBank/DDBJ whole genome shotgun (WGS) entry which is preliminary data.</text>
</comment>
<dbReference type="SUPFAM" id="SSF53300">
    <property type="entry name" value="vWA-like"/>
    <property type="match status" value="1"/>
</dbReference>
<evidence type="ECO:0000313" key="9">
    <source>
        <dbReference type="EMBL" id="MCC2614657.1"/>
    </source>
</evidence>
<evidence type="ECO:0000256" key="1">
    <source>
        <dbReference type="ARBA" id="ARBA00004561"/>
    </source>
</evidence>
<evidence type="ECO:0000256" key="4">
    <source>
        <dbReference type="ARBA" id="ARBA00022723"/>
    </source>
</evidence>
<name>A0ABS8G251_9ALTE</name>
<comment type="subcellular location">
    <subcellularLocation>
        <location evidence="1">Fimbrium</location>
    </subcellularLocation>
</comment>
<reference evidence="9 10" key="1">
    <citation type="submission" date="2021-10" db="EMBL/GenBank/DDBJ databases">
        <title>Draft genome of Aestuariibacter halophilus JC2043.</title>
        <authorList>
            <person name="Emsley S.A."/>
            <person name="Pfannmuller K.M."/>
            <person name="Ushijima B."/>
            <person name="Saw J.H."/>
            <person name="Videau P."/>
        </authorList>
    </citation>
    <scope>NUCLEOTIDE SEQUENCE [LARGE SCALE GENOMIC DNA]</scope>
    <source>
        <strain evidence="9 10">JC2043</strain>
    </source>
</reference>
<dbReference type="RefSeq" id="WP_229156582.1">
    <property type="nucleotide sequence ID" value="NZ_JAJEWP010000001.1"/>
</dbReference>
<dbReference type="SUPFAM" id="SSF50998">
    <property type="entry name" value="Quinoprotein alcohol dehydrogenase-like"/>
    <property type="match status" value="1"/>
</dbReference>
<keyword evidence="6" id="KW-0281">Fimbrium</keyword>
<sequence>MKRFNPFVSFGSLLLSSMISATAMGDDLEIYLGTSDSAQTYYPNVLFIMDTSGSMGAFDGTDQSRMLRVQNALKDTLRSVTNVNAGLMRFSDYGGPILYPVKGITESVVPEIVLPVVDGDDDAFEVGGTMNTSGDFIKLSQSTSTVYTGLRYQRVNIPQGATITNAFIRFTSHIANTSPTNLSFRAELTGNATPFTNANNDISNRTTTSTRVTWNTDNDFPVSGETVTSPSLIPVIQEVVDQADWCGGNALNMIIEATSASTSSARQVESYEDGNGLSPQLVISYDDTTATGCVQGSQTYQISHNSDNAEEQHDGYQSTGSELTFKDSNNAYVGIRFREIALPQGATISNAYLLFTAYQHGIYTSASMKIQGVDEADPDRFRSRDRYALRDLPKTSSVMWSNIPPWYKNSTYQSPAVTSIVQHIVNRGDWQQGNDMMFILSEFSGERGGYSYRGKPSGAPQLVIEYEANATPGQTATVRDHLISKVDELAASGYTPIVDTLYEAVNYFGGLDVDYGLRRGTSSVSSTVRRNTRVSHRQSYVGANSVLPVGCTTDNLSANECINEYIPDGATYISPITDRQCQTNNHIVLLSDGEANSNHSVSKIEALLGQSCSGSGGEQCGLDLIRNVGDTGDSVIDARIVTHTIGFAANATANNFLNQLALQGGGGFYTASNSEELVTAFQSILKTVKDVNATFVSPGVAVNQLNRLTHNDELYFALFKPAEGTIWPGNLKKYKISGDQILDKNGLNAVDDGTGFFSENSHSYWSTLADGNDVRDGGAASRMTLTRNIYTFSGAGAIATTSNRFHESNTDISSADLALSALPDPEVVRELVLKWARGVDVRDDDADGDNTDVRLQMGDPIHSQPVIVNYSTTDSAILVATNQGFLHSFDPNTGDENFAVIPKELLVNLYDFYQDGTTLSHIYGLDGDMVLRDMGDTKYLYVGMRRGGNNYYVFDISNKTSPSLVFKIDGGSGDYANLGQTWSRPTITKMRLGGTVRDVMIFGGGYDVDQDQKTVRTPDTVGNSVFIADANTGELLWSASNANATLVVDEMDYSIPARISVIDREGDGVAEHLYVADMGGQLFRFDVNPSGTGDPITGGLLGNFAGDTAADARRFFYGPDVSEISLGDEHYYAVAIGSGFRAHPLDSVINDHFYMVKDYGVFQLDDNGLYSLPTIPHSLTDLYDATDHLLTSNDASERELAQETFAGKAGWYIRLGLGGEKVLASPLIIDYKLFFTTYLPASASASTCAPPTGNSRAYLVELITGNAVDDLNHNGEEEHVDRYAQLRQTGIAPDTKILIEDIIKPVVCLGTECTAAVIDVDEDGNEVACGTEFECLAQNIYGRFERVQKSSWKTEVERQE</sequence>
<dbReference type="InterPro" id="IPR011047">
    <property type="entry name" value="Quinoprotein_ADH-like_sf"/>
</dbReference>
<dbReference type="InterPro" id="IPR008707">
    <property type="entry name" value="B-propeller_PilY1"/>
</dbReference>
<dbReference type="Pfam" id="PF05567">
    <property type="entry name" value="T4P_PilY1"/>
    <property type="match status" value="1"/>
</dbReference>
<feature type="signal peptide" evidence="7">
    <location>
        <begin position="1"/>
        <end position="23"/>
    </location>
</feature>
<evidence type="ECO:0000313" key="10">
    <source>
        <dbReference type="Proteomes" id="UP001520878"/>
    </source>
</evidence>
<dbReference type="Proteomes" id="UP001520878">
    <property type="component" value="Unassembled WGS sequence"/>
</dbReference>
<dbReference type="Gene3D" id="3.40.50.410">
    <property type="entry name" value="von Willebrand factor, type A domain"/>
    <property type="match status" value="2"/>
</dbReference>
<dbReference type="EMBL" id="JAJEWP010000001">
    <property type="protein sequence ID" value="MCC2614657.1"/>
    <property type="molecule type" value="Genomic_DNA"/>
</dbReference>
<comment type="similarity">
    <text evidence="2">Belongs to the PilY1 family.</text>
</comment>
<keyword evidence="3" id="KW-1029">Fimbrium biogenesis</keyword>
<evidence type="ECO:0000256" key="5">
    <source>
        <dbReference type="ARBA" id="ARBA00022837"/>
    </source>
</evidence>
<feature type="domain" description="PilY1 beta-propeller" evidence="8">
    <location>
        <begin position="872"/>
        <end position="1087"/>
    </location>
</feature>
<evidence type="ECO:0000256" key="6">
    <source>
        <dbReference type="ARBA" id="ARBA00023263"/>
    </source>
</evidence>
<feature type="chain" id="PRO_5047528109" evidence="7">
    <location>
        <begin position="24"/>
        <end position="1360"/>
    </location>
</feature>
<dbReference type="InterPro" id="IPR036465">
    <property type="entry name" value="vWFA_dom_sf"/>
</dbReference>
<organism evidence="9 10">
    <name type="scientific">Fluctibacter halophilus</name>
    <dbReference type="NCBI Taxonomy" id="226011"/>
    <lineage>
        <taxon>Bacteria</taxon>
        <taxon>Pseudomonadati</taxon>
        <taxon>Pseudomonadota</taxon>
        <taxon>Gammaproteobacteria</taxon>
        <taxon>Alteromonadales</taxon>
        <taxon>Alteromonadaceae</taxon>
        <taxon>Fluctibacter</taxon>
    </lineage>
</organism>
<gene>
    <name evidence="9" type="ORF">LJ739_00195</name>
</gene>